<dbReference type="InterPro" id="IPR012394">
    <property type="entry name" value="Aldehyde_DH_NAD(P)"/>
</dbReference>
<evidence type="ECO:0000256" key="1">
    <source>
        <dbReference type="ARBA" id="ARBA00023002"/>
    </source>
</evidence>
<organism evidence="3 4">
    <name type="scientific">Aspergillus steynii IBT 23096</name>
    <dbReference type="NCBI Taxonomy" id="1392250"/>
    <lineage>
        <taxon>Eukaryota</taxon>
        <taxon>Fungi</taxon>
        <taxon>Dikarya</taxon>
        <taxon>Ascomycota</taxon>
        <taxon>Pezizomycotina</taxon>
        <taxon>Eurotiomycetes</taxon>
        <taxon>Eurotiomycetidae</taxon>
        <taxon>Eurotiales</taxon>
        <taxon>Aspergillaceae</taxon>
        <taxon>Aspergillus</taxon>
        <taxon>Aspergillus subgen. Circumdati</taxon>
    </lineage>
</organism>
<evidence type="ECO:0000256" key="2">
    <source>
        <dbReference type="SAM" id="Phobius"/>
    </source>
</evidence>
<evidence type="ECO:0000313" key="3">
    <source>
        <dbReference type="EMBL" id="PLB47648.1"/>
    </source>
</evidence>
<dbReference type="AlphaFoldDB" id="A0A2I2G452"/>
<protein>
    <recommendedName>
        <fullName evidence="5">Aldehyde dehydrogenase domain-containing protein</fullName>
    </recommendedName>
</protein>
<keyword evidence="2" id="KW-0812">Transmembrane</keyword>
<name>A0A2I2G452_9EURO</name>
<proteinExistence type="predicted"/>
<dbReference type="InterPro" id="IPR016161">
    <property type="entry name" value="Ald_DH/histidinol_DH"/>
</dbReference>
<keyword evidence="2" id="KW-0472">Membrane</keyword>
<reference evidence="3 4" key="1">
    <citation type="submission" date="2016-12" db="EMBL/GenBank/DDBJ databases">
        <title>The genomes of Aspergillus section Nigri reveals drivers in fungal speciation.</title>
        <authorList>
            <consortium name="DOE Joint Genome Institute"/>
            <person name="Vesth T.C."/>
            <person name="Nybo J."/>
            <person name="Theobald S."/>
            <person name="Brandl J."/>
            <person name="Frisvad J.C."/>
            <person name="Nielsen K.F."/>
            <person name="Lyhne E.K."/>
            <person name="Kogle M.E."/>
            <person name="Kuo A."/>
            <person name="Riley R."/>
            <person name="Clum A."/>
            <person name="Nolan M."/>
            <person name="Lipzen A."/>
            <person name="Salamov A."/>
            <person name="Henrissat B."/>
            <person name="Wiebenga A."/>
            <person name="De Vries R.P."/>
            <person name="Grigoriev I.V."/>
            <person name="Mortensen U.H."/>
            <person name="Andersen M.R."/>
            <person name="Baker S.E."/>
        </authorList>
    </citation>
    <scope>NUCLEOTIDE SEQUENCE [LARGE SCALE GENOMIC DNA]</scope>
    <source>
        <strain evidence="3 4">IBT 23096</strain>
    </source>
</reference>
<gene>
    <name evidence="3" type="ORF">P170DRAFT_426884</name>
</gene>
<dbReference type="SUPFAM" id="SSF53720">
    <property type="entry name" value="ALDH-like"/>
    <property type="match status" value="1"/>
</dbReference>
<dbReference type="Proteomes" id="UP000234275">
    <property type="component" value="Unassembled WGS sequence"/>
</dbReference>
<dbReference type="OrthoDB" id="5840532at2759"/>
<evidence type="ECO:0008006" key="5">
    <source>
        <dbReference type="Google" id="ProtNLM"/>
    </source>
</evidence>
<feature type="transmembrane region" description="Helical" evidence="2">
    <location>
        <begin position="460"/>
        <end position="482"/>
    </location>
</feature>
<keyword evidence="4" id="KW-1185">Reference proteome</keyword>
<dbReference type="VEuPathDB" id="FungiDB:P170DRAFT_426884"/>
<accession>A0A2I2G452</accession>
<keyword evidence="2" id="KW-1133">Transmembrane helix</keyword>
<dbReference type="Gene3D" id="3.40.605.10">
    <property type="entry name" value="Aldehyde Dehydrogenase, Chain A, domain 1"/>
    <property type="match status" value="1"/>
</dbReference>
<dbReference type="PANTHER" id="PTHR43570:SF16">
    <property type="entry name" value="ALDEHYDE DEHYDROGENASE TYPE III, ISOFORM Q"/>
    <property type="match status" value="1"/>
</dbReference>
<evidence type="ECO:0000313" key="4">
    <source>
        <dbReference type="Proteomes" id="UP000234275"/>
    </source>
</evidence>
<dbReference type="GeneID" id="36555439"/>
<dbReference type="STRING" id="1392250.A0A2I2G452"/>
<comment type="caution">
    <text evidence="3">The sequence shown here is derived from an EMBL/GenBank/DDBJ whole genome shotgun (WGS) entry which is preliminary data.</text>
</comment>
<dbReference type="PANTHER" id="PTHR43570">
    <property type="entry name" value="ALDEHYDE DEHYDROGENASE"/>
    <property type="match status" value="1"/>
</dbReference>
<dbReference type="GO" id="GO:0005737">
    <property type="term" value="C:cytoplasm"/>
    <property type="evidence" value="ECO:0007669"/>
    <property type="project" value="TreeGrafter"/>
</dbReference>
<keyword evidence="1" id="KW-0560">Oxidoreductase</keyword>
<sequence length="486" mass="52270">MSLAAVYDTVRSAWIEGRLENVLQRKKELAGLHAALRDHESRLTAAFAQDIDISETAASLEINVCLAAVDRLYHGLDFAAVLAQEKLIQVGQPSPINPVALGPVLIQAALPCPLSSTILPLAAAVAAGSCCLVQLCHASPTINEALSAIIRTSLDQEAVATVDGLISPAALTGIRCEAAVLQDPEGIDHFASALRQSNSAVRIYTPVTGLPAVFVDRSAPDLNTVAIWLQQSILKDPRRHVGRTPRLCFVDEFVLERLVSLLQQRLGPVENNNQPVPEPSVTKELGDLLASSFLSLKQQDLWATANALSPLIALQPTDSITPETIGKVATKVTKSYSGILFVPVSSLDHAIDLWNKVIDGKSASATYVFGEGKETAYLAQFLNTENCFINHIPPESFVMMAPNSGHDTYGLPFSPADFSRNKAIHQWSNRVGRSSSHRGPDLRAIAQPIGGRLSYFEQGLIVGLAATAFALLGSGIAAFKAWKYWF</sequence>
<dbReference type="GO" id="GO:0004029">
    <property type="term" value="F:aldehyde dehydrogenase (NAD+) activity"/>
    <property type="evidence" value="ECO:0007669"/>
    <property type="project" value="TreeGrafter"/>
</dbReference>
<dbReference type="GO" id="GO:0006081">
    <property type="term" value="P:aldehyde metabolic process"/>
    <property type="evidence" value="ECO:0007669"/>
    <property type="project" value="InterPro"/>
</dbReference>
<dbReference type="RefSeq" id="XP_024702950.1">
    <property type="nucleotide sequence ID" value="XM_024847740.1"/>
</dbReference>
<dbReference type="InterPro" id="IPR016162">
    <property type="entry name" value="Ald_DH_N"/>
</dbReference>
<dbReference type="EMBL" id="MSFO01000005">
    <property type="protein sequence ID" value="PLB47648.1"/>
    <property type="molecule type" value="Genomic_DNA"/>
</dbReference>